<feature type="non-terminal residue" evidence="2">
    <location>
        <position position="1"/>
    </location>
</feature>
<organism evidence="2 3">
    <name type="scientific">Tropilaelaps mercedesae</name>
    <dbReference type="NCBI Taxonomy" id="418985"/>
    <lineage>
        <taxon>Eukaryota</taxon>
        <taxon>Metazoa</taxon>
        <taxon>Ecdysozoa</taxon>
        <taxon>Arthropoda</taxon>
        <taxon>Chelicerata</taxon>
        <taxon>Arachnida</taxon>
        <taxon>Acari</taxon>
        <taxon>Parasitiformes</taxon>
        <taxon>Mesostigmata</taxon>
        <taxon>Gamasina</taxon>
        <taxon>Dermanyssoidea</taxon>
        <taxon>Laelapidae</taxon>
        <taxon>Tropilaelaps</taxon>
    </lineage>
</organism>
<dbReference type="AlphaFoldDB" id="A0A1V9XX10"/>
<dbReference type="Proteomes" id="UP000192247">
    <property type="component" value="Unassembled WGS sequence"/>
</dbReference>
<feature type="region of interest" description="Disordered" evidence="1">
    <location>
        <begin position="44"/>
        <end position="68"/>
    </location>
</feature>
<proteinExistence type="predicted"/>
<dbReference type="EMBL" id="MNPL01002710">
    <property type="protein sequence ID" value="OQR78037.1"/>
    <property type="molecule type" value="Genomic_DNA"/>
</dbReference>
<gene>
    <name evidence="2" type="ORF">BIW11_06674</name>
</gene>
<name>A0A1V9XX10_9ACAR</name>
<evidence type="ECO:0000256" key="1">
    <source>
        <dbReference type="SAM" id="MobiDB-lite"/>
    </source>
</evidence>
<comment type="caution">
    <text evidence="2">The sequence shown here is derived from an EMBL/GenBank/DDBJ whole genome shotgun (WGS) entry which is preliminary data.</text>
</comment>
<sequence length="68" mass="7425">RQSLTGKNKVFCAIIYGCISITFPKTVVLTEEIFVVIVITYSDDSSVSTSKGYHNTHGPSSTVHGFNE</sequence>
<dbReference type="InParanoid" id="A0A1V9XX10"/>
<evidence type="ECO:0000313" key="2">
    <source>
        <dbReference type="EMBL" id="OQR78037.1"/>
    </source>
</evidence>
<protein>
    <submittedName>
        <fullName evidence="2">Uncharacterized protein</fullName>
    </submittedName>
</protein>
<evidence type="ECO:0000313" key="3">
    <source>
        <dbReference type="Proteomes" id="UP000192247"/>
    </source>
</evidence>
<reference evidence="2 3" key="1">
    <citation type="journal article" date="2017" name="Gigascience">
        <title>Draft genome of the honey bee ectoparasitic mite, Tropilaelaps mercedesae, is shaped by the parasitic life history.</title>
        <authorList>
            <person name="Dong X."/>
            <person name="Armstrong S.D."/>
            <person name="Xia D."/>
            <person name="Makepeace B.L."/>
            <person name="Darby A.C."/>
            <person name="Kadowaki T."/>
        </authorList>
    </citation>
    <scope>NUCLEOTIDE SEQUENCE [LARGE SCALE GENOMIC DNA]</scope>
    <source>
        <strain evidence="2">Wuxi-XJTLU</strain>
    </source>
</reference>
<keyword evidence="3" id="KW-1185">Reference proteome</keyword>
<accession>A0A1V9XX10</accession>